<dbReference type="Proteomes" id="UP001485459">
    <property type="component" value="Chromosome"/>
</dbReference>
<feature type="transmembrane region" description="Helical" evidence="9">
    <location>
        <begin position="503"/>
        <end position="525"/>
    </location>
</feature>
<evidence type="ECO:0000256" key="9">
    <source>
        <dbReference type="HAMAP-Rule" id="MF_01148"/>
    </source>
</evidence>
<dbReference type="NCBIfam" id="TIGR00546">
    <property type="entry name" value="lnt"/>
    <property type="match status" value="1"/>
</dbReference>
<dbReference type="InterPro" id="IPR004563">
    <property type="entry name" value="Apolipo_AcylTrfase"/>
</dbReference>
<dbReference type="RefSeq" id="WP_341834732.1">
    <property type="nucleotide sequence ID" value="NZ_CP149822.1"/>
</dbReference>
<dbReference type="Pfam" id="PF00795">
    <property type="entry name" value="CN_hydrolase"/>
    <property type="match status" value="1"/>
</dbReference>
<keyword evidence="5 9" id="KW-0812">Transmembrane</keyword>
<comment type="function">
    <text evidence="9">Catalyzes the phospholipid dependent N-acylation of the N-terminal cysteine of apolipoprotein, the last step in lipoprotein maturation.</text>
</comment>
<gene>
    <name evidence="9 11" type="primary">lnt</name>
    <name evidence="11" type="ORF">WJU16_17410</name>
</gene>
<evidence type="ECO:0000256" key="2">
    <source>
        <dbReference type="ARBA" id="ARBA00010065"/>
    </source>
</evidence>
<feature type="transmembrane region" description="Helical" evidence="9">
    <location>
        <begin position="162"/>
        <end position="178"/>
    </location>
</feature>
<feature type="transmembrane region" description="Helical" evidence="9">
    <location>
        <begin position="113"/>
        <end position="131"/>
    </location>
</feature>
<dbReference type="PANTHER" id="PTHR38686">
    <property type="entry name" value="APOLIPOPROTEIN N-ACYLTRANSFERASE"/>
    <property type="match status" value="1"/>
</dbReference>
<keyword evidence="12" id="KW-1185">Reference proteome</keyword>
<name>A0ABZ2YJ54_9BACT</name>
<evidence type="ECO:0000256" key="1">
    <source>
        <dbReference type="ARBA" id="ARBA00004651"/>
    </source>
</evidence>
<dbReference type="CDD" id="cd07571">
    <property type="entry name" value="ALP_N-acyl_transferase"/>
    <property type="match status" value="1"/>
</dbReference>
<dbReference type="PANTHER" id="PTHR38686:SF1">
    <property type="entry name" value="APOLIPOPROTEIN N-ACYLTRANSFERASE"/>
    <property type="match status" value="1"/>
</dbReference>
<accession>A0ABZ2YJ54</accession>
<protein>
    <recommendedName>
        <fullName evidence="9">Apolipoprotein N-acyltransferase</fullName>
        <shortName evidence="9">ALP N-acyltransferase</shortName>
        <ecNumber evidence="9">2.3.1.269</ecNumber>
    </recommendedName>
</protein>
<comment type="pathway">
    <text evidence="9">Protein modification; lipoprotein biosynthesis (N-acyl transfer).</text>
</comment>
<evidence type="ECO:0000256" key="8">
    <source>
        <dbReference type="ARBA" id="ARBA00023315"/>
    </source>
</evidence>
<dbReference type="SUPFAM" id="SSF56317">
    <property type="entry name" value="Carbon-nitrogen hydrolase"/>
    <property type="match status" value="1"/>
</dbReference>
<keyword evidence="3 9" id="KW-1003">Cell membrane</keyword>
<dbReference type="InterPro" id="IPR045378">
    <property type="entry name" value="LNT_N"/>
</dbReference>
<feature type="transmembrane region" description="Helical" evidence="9">
    <location>
        <begin position="81"/>
        <end position="101"/>
    </location>
</feature>
<evidence type="ECO:0000256" key="7">
    <source>
        <dbReference type="ARBA" id="ARBA00023136"/>
    </source>
</evidence>
<comment type="similarity">
    <text evidence="2 9">Belongs to the CN hydrolase family. Apolipoprotein N-acyltransferase subfamily.</text>
</comment>
<organism evidence="11 12">
    <name type="scientific">Chitinophaga pollutisoli</name>
    <dbReference type="NCBI Taxonomy" id="3133966"/>
    <lineage>
        <taxon>Bacteria</taxon>
        <taxon>Pseudomonadati</taxon>
        <taxon>Bacteroidota</taxon>
        <taxon>Chitinophagia</taxon>
        <taxon>Chitinophagales</taxon>
        <taxon>Chitinophagaceae</taxon>
        <taxon>Chitinophaga</taxon>
    </lineage>
</organism>
<proteinExistence type="inferred from homology"/>
<evidence type="ECO:0000256" key="4">
    <source>
        <dbReference type="ARBA" id="ARBA00022679"/>
    </source>
</evidence>
<evidence type="ECO:0000313" key="11">
    <source>
        <dbReference type="EMBL" id="WZN39760.1"/>
    </source>
</evidence>
<keyword evidence="7 9" id="KW-0472">Membrane</keyword>
<comment type="subcellular location">
    <subcellularLocation>
        <location evidence="1 9">Cell membrane</location>
        <topology evidence="1 9">Multi-pass membrane protein</topology>
    </subcellularLocation>
</comment>
<dbReference type="GO" id="GO:0016746">
    <property type="term" value="F:acyltransferase activity"/>
    <property type="evidence" value="ECO:0007669"/>
    <property type="project" value="UniProtKB-KW"/>
</dbReference>
<evidence type="ECO:0000256" key="5">
    <source>
        <dbReference type="ARBA" id="ARBA00022692"/>
    </source>
</evidence>
<feature type="transmembrane region" description="Helical" evidence="9">
    <location>
        <begin position="20"/>
        <end position="43"/>
    </location>
</feature>
<sequence length="534" mass="60805">MKAILRKRSALLLSLLSGLLLWAAWPTSSLTFLIFFGFVPLLAMSDKMTERPGAYFGLLFLAFWIWNTATTWWVGNTTVPASGIFANAFNALLMTIPWMAYRTTRLRAGRATGYFALAVYWMTFEYIHQHWELSWPWLTLGNAFAMRPEWVQWYEYFGTEGGSWWVLIVNILIYRAILQYRETPHFRAALAPALAILLPTIGSFLASGYTQNAGREKIVVVQPNIDPYDEKFARGAAELQLRKLLDLSAQKTDTSTRFIIWPETALFPTGSWEHELNAQPEVLAIREFLRQYPKARLISGAATYKQYTVMDDIPATARHASEGNYWYDAFNASVQIDTSDNVQVYHKSRLVPGVELTPYMRYLPFMKKLALDMGGISGSYGLTPGVSFFTNNTCNIYTAICYESVYGSFVAEKVREGAQLLVVCTNDGWWGNTEGHRQHLQYARLRAIETRRWVARSANTGISALISPLGHIEASLPYWEPGVLSGEVQCDSYQTFYVKYCSYIAIAPVIFCILLLAYTIVLRVIRRKHVENIR</sequence>
<keyword evidence="4 9" id="KW-0808">Transferase</keyword>
<evidence type="ECO:0000259" key="10">
    <source>
        <dbReference type="PROSITE" id="PS50263"/>
    </source>
</evidence>
<keyword evidence="8 9" id="KW-0012">Acyltransferase</keyword>
<evidence type="ECO:0000313" key="12">
    <source>
        <dbReference type="Proteomes" id="UP001485459"/>
    </source>
</evidence>
<dbReference type="HAMAP" id="MF_01148">
    <property type="entry name" value="Lnt"/>
    <property type="match status" value="1"/>
</dbReference>
<dbReference type="InterPro" id="IPR003010">
    <property type="entry name" value="C-N_Hydrolase"/>
</dbReference>
<evidence type="ECO:0000256" key="3">
    <source>
        <dbReference type="ARBA" id="ARBA00022475"/>
    </source>
</evidence>
<feature type="transmembrane region" description="Helical" evidence="9">
    <location>
        <begin position="190"/>
        <end position="209"/>
    </location>
</feature>
<dbReference type="Pfam" id="PF20154">
    <property type="entry name" value="LNT_N"/>
    <property type="match status" value="1"/>
</dbReference>
<reference evidence="12" key="1">
    <citation type="submission" date="2024-03" db="EMBL/GenBank/DDBJ databases">
        <title>Chitinophaga horti sp. nov., isolated from garden soil.</title>
        <authorList>
            <person name="Lee D.S."/>
            <person name="Han D.M."/>
            <person name="Baek J.H."/>
            <person name="Choi D.G."/>
            <person name="Jeon J.H."/>
            <person name="Jeon C.O."/>
        </authorList>
    </citation>
    <scope>NUCLEOTIDE SEQUENCE [LARGE SCALE GENOMIC DNA]</scope>
    <source>
        <strain evidence="12">GPA1</strain>
    </source>
</reference>
<comment type="catalytic activity">
    <reaction evidence="9">
        <text>N-terminal S-1,2-diacyl-sn-glyceryl-L-cysteinyl-[lipoprotein] + a glycerophospholipid = N-acyl-S-1,2-diacyl-sn-glyceryl-L-cysteinyl-[lipoprotein] + a 2-acyl-sn-glycero-3-phospholipid + H(+)</text>
        <dbReference type="Rhea" id="RHEA:48228"/>
        <dbReference type="Rhea" id="RHEA-COMP:14681"/>
        <dbReference type="Rhea" id="RHEA-COMP:14684"/>
        <dbReference type="ChEBI" id="CHEBI:15378"/>
        <dbReference type="ChEBI" id="CHEBI:136912"/>
        <dbReference type="ChEBI" id="CHEBI:140656"/>
        <dbReference type="ChEBI" id="CHEBI:140657"/>
        <dbReference type="ChEBI" id="CHEBI:140660"/>
        <dbReference type="EC" id="2.3.1.269"/>
    </reaction>
</comment>
<feature type="domain" description="CN hydrolase" evidence="10">
    <location>
        <begin position="221"/>
        <end position="490"/>
    </location>
</feature>
<dbReference type="EMBL" id="CP149822">
    <property type="protein sequence ID" value="WZN39760.1"/>
    <property type="molecule type" value="Genomic_DNA"/>
</dbReference>
<dbReference type="InterPro" id="IPR036526">
    <property type="entry name" value="C-N_Hydrolase_sf"/>
</dbReference>
<dbReference type="Gene3D" id="3.60.110.10">
    <property type="entry name" value="Carbon-nitrogen hydrolase"/>
    <property type="match status" value="1"/>
</dbReference>
<dbReference type="EC" id="2.3.1.269" evidence="9"/>
<evidence type="ECO:0000256" key="6">
    <source>
        <dbReference type="ARBA" id="ARBA00022989"/>
    </source>
</evidence>
<keyword evidence="6 9" id="KW-1133">Transmembrane helix</keyword>
<feature type="transmembrane region" description="Helical" evidence="9">
    <location>
        <begin position="55"/>
        <end position="75"/>
    </location>
</feature>
<dbReference type="PROSITE" id="PS50263">
    <property type="entry name" value="CN_HYDROLASE"/>
    <property type="match status" value="1"/>
</dbReference>